<dbReference type="GO" id="GO:0004674">
    <property type="term" value="F:protein serine/threonine kinase activity"/>
    <property type="evidence" value="ECO:0007669"/>
    <property type="project" value="UniProtKB-KW"/>
</dbReference>
<proteinExistence type="predicted"/>
<dbReference type="SUPFAM" id="SSF55874">
    <property type="entry name" value="ATPase domain of HSP90 chaperone/DNA topoisomerase II/histidine kinase"/>
    <property type="match status" value="1"/>
</dbReference>
<evidence type="ECO:0000256" key="1">
    <source>
        <dbReference type="ARBA" id="ARBA00022527"/>
    </source>
</evidence>
<organism evidence="3 4">
    <name type="scientific">Streptomyces solincola</name>
    <dbReference type="NCBI Taxonomy" id="2100817"/>
    <lineage>
        <taxon>Bacteria</taxon>
        <taxon>Bacillati</taxon>
        <taxon>Actinomycetota</taxon>
        <taxon>Actinomycetes</taxon>
        <taxon>Kitasatosporales</taxon>
        <taxon>Streptomycetaceae</taxon>
        <taxon>Streptomyces</taxon>
    </lineage>
</organism>
<dbReference type="RefSeq" id="WP_105870858.1">
    <property type="nucleotide sequence ID" value="NZ_PVLV01000410.1"/>
</dbReference>
<dbReference type="InterPro" id="IPR036890">
    <property type="entry name" value="HATPase_C_sf"/>
</dbReference>
<dbReference type="InterPro" id="IPR003594">
    <property type="entry name" value="HATPase_dom"/>
</dbReference>
<dbReference type="EMBL" id="PVLV01000410">
    <property type="protein sequence ID" value="PRH76884.1"/>
    <property type="molecule type" value="Genomic_DNA"/>
</dbReference>
<evidence type="ECO:0000313" key="4">
    <source>
        <dbReference type="Proteomes" id="UP000239322"/>
    </source>
</evidence>
<evidence type="ECO:0000313" key="3">
    <source>
        <dbReference type="EMBL" id="PRH76884.1"/>
    </source>
</evidence>
<name>A0A2S9PR49_9ACTN</name>
<keyword evidence="1" id="KW-0808">Transferase</keyword>
<gene>
    <name evidence="3" type="ORF">C6N75_23280</name>
</gene>
<dbReference type="CDD" id="cd16936">
    <property type="entry name" value="HATPase_RsbW-like"/>
    <property type="match status" value="1"/>
</dbReference>
<keyword evidence="1" id="KW-0723">Serine/threonine-protein kinase</keyword>
<keyword evidence="3" id="KW-0067">ATP-binding</keyword>
<accession>A0A2S9PR49</accession>
<dbReference type="Proteomes" id="UP000239322">
    <property type="component" value="Unassembled WGS sequence"/>
</dbReference>
<protein>
    <submittedName>
        <fullName evidence="3">ATP-binding protein</fullName>
    </submittedName>
</protein>
<keyword evidence="1" id="KW-0418">Kinase</keyword>
<dbReference type="Gene3D" id="3.30.565.10">
    <property type="entry name" value="Histidine kinase-like ATPase, C-terminal domain"/>
    <property type="match status" value="1"/>
</dbReference>
<dbReference type="InterPro" id="IPR050267">
    <property type="entry name" value="Anti-sigma-factor_SerPK"/>
</dbReference>
<sequence length="161" mass="17145">MTLTTDGTTDRDAPAALVTASVAYDGDPSCIAEARDFAAAFLDRVSEQRDREVSSRAFAVTQLVVSELITNVCKYAPGPCVLDLRLAGRMVEISVWDSDPVLPLPRTPEPGRVGQHGLEIVLAVSQGYEVRREPVGKRTRALIALQDDPAGAPAGMTPGVD</sequence>
<reference evidence="3 4" key="1">
    <citation type="submission" date="2018-03" db="EMBL/GenBank/DDBJ databases">
        <title>Novel Streptomyces sp. from soil.</title>
        <authorList>
            <person name="Tan G.Y.A."/>
            <person name="Lee Z.Y."/>
        </authorList>
    </citation>
    <scope>NUCLEOTIDE SEQUENCE [LARGE SCALE GENOMIC DNA]</scope>
    <source>
        <strain evidence="3 4">ST5x</strain>
    </source>
</reference>
<dbReference type="AlphaFoldDB" id="A0A2S9PR49"/>
<dbReference type="PANTHER" id="PTHR35526:SF3">
    <property type="entry name" value="ANTI-SIGMA-F FACTOR RSBW"/>
    <property type="match status" value="1"/>
</dbReference>
<evidence type="ECO:0000259" key="2">
    <source>
        <dbReference type="Pfam" id="PF13581"/>
    </source>
</evidence>
<feature type="domain" description="Histidine kinase/HSP90-like ATPase" evidence="2">
    <location>
        <begin position="30"/>
        <end position="140"/>
    </location>
</feature>
<dbReference type="PANTHER" id="PTHR35526">
    <property type="entry name" value="ANTI-SIGMA-F FACTOR RSBW-RELATED"/>
    <property type="match status" value="1"/>
</dbReference>
<dbReference type="Pfam" id="PF13581">
    <property type="entry name" value="HATPase_c_2"/>
    <property type="match status" value="1"/>
</dbReference>
<keyword evidence="4" id="KW-1185">Reference proteome</keyword>
<dbReference type="OrthoDB" id="4304137at2"/>
<comment type="caution">
    <text evidence="3">The sequence shown here is derived from an EMBL/GenBank/DDBJ whole genome shotgun (WGS) entry which is preliminary data.</text>
</comment>
<keyword evidence="3" id="KW-0547">Nucleotide-binding</keyword>
<dbReference type="GO" id="GO:0005524">
    <property type="term" value="F:ATP binding"/>
    <property type="evidence" value="ECO:0007669"/>
    <property type="project" value="UniProtKB-KW"/>
</dbReference>